<reference evidence="1" key="1">
    <citation type="submission" date="2019-02" db="EMBL/GenBank/DDBJ databases">
        <authorList>
            <person name="Gruber-Vodicka R. H."/>
            <person name="Seah K. B. B."/>
        </authorList>
    </citation>
    <scope>NUCLEOTIDE SEQUENCE</scope>
    <source>
        <strain evidence="1">BECK_M7</strain>
    </source>
</reference>
<dbReference type="GO" id="GO:0005829">
    <property type="term" value="C:cytosol"/>
    <property type="evidence" value="ECO:0007669"/>
    <property type="project" value="TreeGrafter"/>
</dbReference>
<dbReference type="AlphaFoldDB" id="A0A450UE23"/>
<accession>A0A450UE23</accession>
<dbReference type="EMBL" id="CAADFF010000021">
    <property type="protein sequence ID" value="VFJ90777.1"/>
    <property type="molecule type" value="Genomic_DNA"/>
</dbReference>
<protein>
    <submittedName>
        <fullName evidence="1">Uncharacterized protein</fullName>
    </submittedName>
</protein>
<dbReference type="Gene3D" id="3.40.50.450">
    <property type="match status" value="1"/>
</dbReference>
<gene>
    <name evidence="1" type="ORF">BECKLFY1418B_GA0070995_102134</name>
</gene>
<name>A0A450UE23_9GAMM</name>
<evidence type="ECO:0000313" key="1">
    <source>
        <dbReference type="EMBL" id="VFJ90777.1"/>
    </source>
</evidence>
<organism evidence="1">
    <name type="scientific">Candidatus Kentrum sp. LFY</name>
    <dbReference type="NCBI Taxonomy" id="2126342"/>
    <lineage>
        <taxon>Bacteria</taxon>
        <taxon>Pseudomonadati</taxon>
        <taxon>Pseudomonadota</taxon>
        <taxon>Gammaproteobacteria</taxon>
        <taxon>Candidatus Kentrum</taxon>
    </lineage>
</organism>
<dbReference type="PANTHER" id="PTHR43393">
    <property type="entry name" value="CYTOKININ RIBOSIDE 5'-MONOPHOSPHATE PHOSPHORIBOHYDROLASE"/>
    <property type="match status" value="1"/>
</dbReference>
<sequence>MIQIDIEEAEFIKLLTRTEQLYEHAQEISSAAHKKNTFSVAIFGSARLQKSSEFDFIAELAEAIVKATHADIVTGGGPGLMEAANIGVMHALGNQWDALIKDKKPRSYGLRVDLPFEKEGNPYLHVDKFHKLFTTRLQSFVSLIQGAYISAGGIGTLLELSLLWQLKQAEHLPADFPLVVSPVWQPVIDSFLNITLYQRKKTTPLIDGTDIDLLHFSDDIEEIVDIFLQAKDTWGN</sequence>
<dbReference type="InterPro" id="IPR052341">
    <property type="entry name" value="LOG_family_nucleotidases"/>
</dbReference>
<dbReference type="PANTHER" id="PTHR43393:SF3">
    <property type="entry name" value="LYSINE DECARBOXYLASE-LIKE PROTEIN"/>
    <property type="match status" value="1"/>
</dbReference>
<proteinExistence type="predicted"/>
<dbReference type="SUPFAM" id="SSF102405">
    <property type="entry name" value="MCP/YpsA-like"/>
    <property type="match status" value="1"/>
</dbReference>